<dbReference type="SUPFAM" id="SSF81321">
    <property type="entry name" value="Family A G protein-coupled receptor-like"/>
    <property type="match status" value="1"/>
</dbReference>
<evidence type="ECO:0000256" key="13">
    <source>
        <dbReference type="ARBA" id="ARBA00023224"/>
    </source>
</evidence>
<evidence type="ECO:0000313" key="20">
    <source>
        <dbReference type="Proteomes" id="UP001460270"/>
    </source>
</evidence>
<keyword evidence="13 17" id="KW-0807">Transducer</keyword>
<sequence>MNSSPGIQPQESMDVVYISIETVVALVSVLGNSWWGLRNTTFFFIVSLAVADIAVGFLVIPLAIVISLEVKTQFYTCLFLSCLLLIITQSSILSLLAIAIDRYLRVKIPTKYSSIVTQERAWAAVSLCWVLSFLTGMVPMTGWNNRGALSPSSSIPCTFTTVMRMDYMVYFNFFGWVVVPLAIMIFLYVEIFRVIKRQLNSRAEATCDAERNISLIIAETPMAEADGTMDVQDMEAPEEDLDDEQKALLHFNIKAILGSVGIEADDERLNKVVSELNGKDINEVMNSGLSKLASVPAGSAVAAPAAAAGAAGAGAAPAISVPKASNMTNILSGKPSYSGREVQSEGQLNQFRSSWWNCWWILNWSNFIFKNALRGRLPAVYSWRQLQPSAKDIKAILGSVGIEADERTPEQGLSKLASVPAGSAVAAPAAAAGAAGAGAAPAVAEEKRKRRKKNLRNPMKIWDLDSLINLFLFCIKAIKM</sequence>
<feature type="transmembrane region" description="Helical" evidence="17">
    <location>
        <begin position="169"/>
        <end position="189"/>
    </location>
</feature>
<comment type="function">
    <text evidence="1">Plays an important role in the elongation step of protein synthesis.</text>
</comment>
<evidence type="ECO:0000256" key="9">
    <source>
        <dbReference type="ARBA" id="ARBA00023136"/>
    </source>
</evidence>
<dbReference type="FunFam" id="1.10.10.1410:FF:000002">
    <property type="entry name" value="60S acidic ribosomal protein P2"/>
    <property type="match status" value="1"/>
</dbReference>
<dbReference type="PRINTS" id="PR00424">
    <property type="entry name" value="ADENOSINER"/>
</dbReference>
<evidence type="ECO:0000256" key="11">
    <source>
        <dbReference type="ARBA" id="ARBA00023170"/>
    </source>
</evidence>
<keyword evidence="6" id="KW-0689">Ribosomal protein</keyword>
<feature type="domain" description="G-protein coupled receptors family 1 profile" evidence="18">
    <location>
        <begin position="21"/>
        <end position="218"/>
    </location>
</feature>
<dbReference type="GO" id="GO:0022625">
    <property type="term" value="C:cytosolic large ribosomal subunit"/>
    <property type="evidence" value="ECO:0007669"/>
    <property type="project" value="InterPro"/>
</dbReference>
<dbReference type="PANTHER" id="PTHR24246:SF52">
    <property type="entry name" value="ADENOSINE RECEPTOR A1-LIKE"/>
    <property type="match status" value="1"/>
</dbReference>
<dbReference type="GO" id="GO:0005886">
    <property type="term" value="C:plasma membrane"/>
    <property type="evidence" value="ECO:0007669"/>
    <property type="project" value="UniProtKB-SubCell"/>
</dbReference>
<dbReference type="Pfam" id="PF00001">
    <property type="entry name" value="7tm_1"/>
    <property type="match status" value="1"/>
</dbReference>
<evidence type="ECO:0000259" key="18">
    <source>
        <dbReference type="PROSITE" id="PS50262"/>
    </source>
</evidence>
<keyword evidence="8 17" id="KW-0297">G-protein coupled receptor</keyword>
<evidence type="ECO:0000256" key="16">
    <source>
        <dbReference type="ARBA" id="ARBA00035443"/>
    </source>
</evidence>
<proteinExistence type="inferred from homology"/>
<keyword evidence="9 17" id="KW-0472">Membrane</keyword>
<reference evidence="20" key="1">
    <citation type="submission" date="2024-04" db="EMBL/GenBank/DDBJ databases">
        <title>Salinicola lusitanus LLJ914,a marine bacterium isolated from the Okinawa Trough.</title>
        <authorList>
            <person name="Li J."/>
        </authorList>
    </citation>
    <scope>NUCLEOTIDE SEQUENCE [LARGE SCALE GENOMIC DNA]</scope>
</reference>
<comment type="subcellular location">
    <subcellularLocation>
        <location evidence="2 17">Cell membrane</location>
        <topology evidence="2 17">Multi-pass membrane protein</topology>
    </subcellularLocation>
</comment>
<evidence type="ECO:0000256" key="10">
    <source>
        <dbReference type="ARBA" id="ARBA00023157"/>
    </source>
</evidence>
<dbReference type="EMBL" id="JBBPFD010000008">
    <property type="protein sequence ID" value="KAK7916447.1"/>
    <property type="molecule type" value="Genomic_DNA"/>
</dbReference>
<feature type="transmembrane region" description="Helical" evidence="17">
    <location>
        <begin position="78"/>
        <end position="100"/>
    </location>
</feature>
<evidence type="ECO:0000256" key="6">
    <source>
        <dbReference type="ARBA" id="ARBA00022980"/>
    </source>
</evidence>
<dbReference type="Gene3D" id="1.20.1070.10">
    <property type="entry name" value="Rhodopsin 7-helix transmembrane proteins"/>
    <property type="match status" value="1"/>
</dbReference>
<evidence type="ECO:0000256" key="14">
    <source>
        <dbReference type="ARBA" id="ARBA00023274"/>
    </source>
</evidence>
<dbReference type="InterPro" id="IPR000276">
    <property type="entry name" value="GPCR_Rhodpsn"/>
</dbReference>
<dbReference type="Pfam" id="PF00428">
    <property type="entry name" value="Ribosomal_60s"/>
    <property type="match status" value="1"/>
</dbReference>
<evidence type="ECO:0000256" key="2">
    <source>
        <dbReference type="ARBA" id="ARBA00004651"/>
    </source>
</evidence>
<keyword evidence="11 17" id="KW-0675">Receptor</keyword>
<evidence type="ECO:0000256" key="4">
    <source>
        <dbReference type="ARBA" id="ARBA00022475"/>
    </source>
</evidence>
<evidence type="ECO:0000256" key="5">
    <source>
        <dbReference type="ARBA" id="ARBA00022692"/>
    </source>
</evidence>
<dbReference type="InterPro" id="IPR017452">
    <property type="entry name" value="GPCR_Rhodpsn_7TM"/>
</dbReference>
<dbReference type="PANTHER" id="PTHR24246">
    <property type="entry name" value="OLFACTORY RECEPTOR AND ADENOSINE RECEPTOR"/>
    <property type="match status" value="1"/>
</dbReference>
<dbReference type="PROSITE" id="PS50262">
    <property type="entry name" value="G_PROTEIN_RECEP_F1_2"/>
    <property type="match status" value="1"/>
</dbReference>
<dbReference type="AlphaFoldDB" id="A0AAW0PDN8"/>
<evidence type="ECO:0000256" key="7">
    <source>
        <dbReference type="ARBA" id="ARBA00022989"/>
    </source>
</evidence>
<keyword evidence="20" id="KW-1185">Reference proteome</keyword>
<dbReference type="CDD" id="cd05833">
    <property type="entry name" value="Ribosomal_P2"/>
    <property type="match status" value="1"/>
</dbReference>
<dbReference type="GO" id="GO:0030425">
    <property type="term" value="C:dendrite"/>
    <property type="evidence" value="ECO:0007669"/>
    <property type="project" value="TreeGrafter"/>
</dbReference>
<dbReference type="PROSITE" id="PS00237">
    <property type="entry name" value="G_PROTEIN_RECEP_F1_1"/>
    <property type="match status" value="1"/>
</dbReference>
<keyword evidence="10 17" id="KW-1015">Disulfide bond</keyword>
<feature type="transmembrane region" description="Helical" evidence="17">
    <location>
        <begin position="42"/>
        <end position="66"/>
    </location>
</feature>
<dbReference type="GO" id="GO:0003735">
    <property type="term" value="F:structural constituent of ribosome"/>
    <property type="evidence" value="ECO:0007669"/>
    <property type="project" value="InterPro"/>
</dbReference>
<evidence type="ECO:0000256" key="8">
    <source>
        <dbReference type="ARBA" id="ARBA00023040"/>
    </source>
</evidence>
<evidence type="ECO:0000256" key="15">
    <source>
        <dbReference type="ARBA" id="ARBA00035301"/>
    </source>
</evidence>
<dbReference type="Gene3D" id="1.10.10.1410">
    <property type="match status" value="2"/>
</dbReference>
<feature type="transmembrane region" description="Helical" evidence="17">
    <location>
        <begin position="121"/>
        <end position="143"/>
    </location>
</feature>
<dbReference type="InterPro" id="IPR001634">
    <property type="entry name" value="Adenosn_rcpt"/>
</dbReference>
<comment type="similarity">
    <text evidence="17">Belongs to the G-protein coupled receptor 1 family.</text>
</comment>
<evidence type="ECO:0000313" key="19">
    <source>
        <dbReference type="EMBL" id="KAK7916447.1"/>
    </source>
</evidence>
<comment type="similarity">
    <text evidence="3">Belongs to the eukaryotic ribosomal protein P1/P2 family.</text>
</comment>
<dbReference type="InterPro" id="IPR038716">
    <property type="entry name" value="P1/P2_N_sf"/>
</dbReference>
<dbReference type="GO" id="GO:0045202">
    <property type="term" value="C:synapse"/>
    <property type="evidence" value="ECO:0007669"/>
    <property type="project" value="TreeGrafter"/>
</dbReference>
<dbReference type="GO" id="GO:0002182">
    <property type="term" value="P:cytoplasmic translational elongation"/>
    <property type="evidence" value="ECO:0007669"/>
    <property type="project" value="InterPro"/>
</dbReference>
<evidence type="ECO:0000256" key="17">
    <source>
        <dbReference type="RuleBase" id="RU201114"/>
    </source>
</evidence>
<organism evidence="19 20">
    <name type="scientific">Mugilogobius chulae</name>
    <name type="common">yellowstripe goby</name>
    <dbReference type="NCBI Taxonomy" id="88201"/>
    <lineage>
        <taxon>Eukaryota</taxon>
        <taxon>Metazoa</taxon>
        <taxon>Chordata</taxon>
        <taxon>Craniata</taxon>
        <taxon>Vertebrata</taxon>
        <taxon>Euteleostomi</taxon>
        <taxon>Actinopterygii</taxon>
        <taxon>Neopterygii</taxon>
        <taxon>Teleostei</taxon>
        <taxon>Neoteleostei</taxon>
        <taxon>Acanthomorphata</taxon>
        <taxon>Gobiaria</taxon>
        <taxon>Gobiiformes</taxon>
        <taxon>Gobioidei</taxon>
        <taxon>Gobiidae</taxon>
        <taxon>Gobionellinae</taxon>
        <taxon>Mugilogobius</taxon>
    </lineage>
</organism>
<evidence type="ECO:0000256" key="12">
    <source>
        <dbReference type="ARBA" id="ARBA00023180"/>
    </source>
</evidence>
<evidence type="ECO:0000256" key="1">
    <source>
        <dbReference type="ARBA" id="ARBA00003362"/>
    </source>
</evidence>
<dbReference type="PRINTS" id="PR00237">
    <property type="entry name" value="GPCRRHODOPSN"/>
</dbReference>
<name>A0AAW0PDN8_9GOBI</name>
<dbReference type="GO" id="GO:0001609">
    <property type="term" value="F:G protein-coupled adenosine receptor activity"/>
    <property type="evidence" value="ECO:0007669"/>
    <property type="project" value="UniProtKB-UniRule"/>
</dbReference>
<comment type="caution">
    <text evidence="19">The sequence shown here is derived from an EMBL/GenBank/DDBJ whole genome shotgun (WGS) entry which is preliminary data.</text>
</comment>
<keyword evidence="12 17" id="KW-0325">Glycoprotein</keyword>
<keyword evidence="4 17" id="KW-1003">Cell membrane</keyword>
<dbReference type="Proteomes" id="UP001460270">
    <property type="component" value="Unassembled WGS sequence"/>
</dbReference>
<evidence type="ECO:0000256" key="3">
    <source>
        <dbReference type="ARBA" id="ARBA00005436"/>
    </source>
</evidence>
<keyword evidence="14" id="KW-0687">Ribonucleoprotein</keyword>
<feature type="transmembrane region" description="Helical" evidence="17">
    <location>
        <begin position="15"/>
        <end position="35"/>
    </location>
</feature>
<dbReference type="InterPro" id="IPR044076">
    <property type="entry name" value="Ribosomal_P2"/>
</dbReference>
<keyword evidence="5 17" id="KW-0812">Transmembrane</keyword>
<gene>
    <name evidence="19" type="ORF">WMY93_012208</name>
</gene>
<keyword evidence="7 17" id="KW-1133">Transmembrane helix</keyword>
<protein>
    <recommendedName>
        <fullName evidence="15">Large ribosomal subunit protein P2</fullName>
    </recommendedName>
    <alternativeName>
        <fullName evidence="16">60S acidic ribosomal protein P2</fullName>
    </alternativeName>
</protein>
<accession>A0AAW0PDN8</accession>